<keyword evidence="1" id="KW-1133">Transmembrane helix</keyword>
<dbReference type="Proteomes" id="UP001218218">
    <property type="component" value="Unassembled WGS sequence"/>
</dbReference>
<sequence>MALFQDRPVRATVSVIVVLFVAHVVSLFVSHFHAFHLTQTSVAILAVSGLIFLITMHHRREGHLLTQTQEEMVLIFCFGLFWMSVLLGWHSLKAQGQGANSWLAAGGGADDATMPVVDVRTRRMEGIAGQGQGVRPYPCAIDDAYCIVEEYTFF</sequence>
<evidence type="ECO:0000256" key="1">
    <source>
        <dbReference type="SAM" id="Phobius"/>
    </source>
</evidence>
<dbReference type="EMBL" id="JARIHO010000001">
    <property type="protein sequence ID" value="KAJ7368317.1"/>
    <property type="molecule type" value="Genomic_DNA"/>
</dbReference>
<evidence type="ECO:0000313" key="3">
    <source>
        <dbReference type="Proteomes" id="UP001218218"/>
    </source>
</evidence>
<accession>A0AAD7F475</accession>
<feature type="transmembrane region" description="Helical" evidence="1">
    <location>
        <begin position="12"/>
        <end position="29"/>
    </location>
</feature>
<proteinExistence type="predicted"/>
<comment type="caution">
    <text evidence="2">The sequence shown here is derived from an EMBL/GenBank/DDBJ whole genome shotgun (WGS) entry which is preliminary data.</text>
</comment>
<feature type="transmembrane region" description="Helical" evidence="1">
    <location>
        <begin position="35"/>
        <end position="53"/>
    </location>
</feature>
<keyword evidence="1" id="KW-0472">Membrane</keyword>
<organism evidence="2 3">
    <name type="scientific">Mycena albidolilacea</name>
    <dbReference type="NCBI Taxonomy" id="1033008"/>
    <lineage>
        <taxon>Eukaryota</taxon>
        <taxon>Fungi</taxon>
        <taxon>Dikarya</taxon>
        <taxon>Basidiomycota</taxon>
        <taxon>Agaricomycotina</taxon>
        <taxon>Agaricomycetes</taxon>
        <taxon>Agaricomycetidae</taxon>
        <taxon>Agaricales</taxon>
        <taxon>Marasmiineae</taxon>
        <taxon>Mycenaceae</taxon>
        <taxon>Mycena</taxon>
    </lineage>
</organism>
<evidence type="ECO:0000313" key="2">
    <source>
        <dbReference type="EMBL" id="KAJ7368317.1"/>
    </source>
</evidence>
<reference evidence="2" key="1">
    <citation type="submission" date="2023-03" db="EMBL/GenBank/DDBJ databases">
        <title>Massive genome expansion in bonnet fungi (Mycena s.s.) driven by repeated elements and novel gene families across ecological guilds.</title>
        <authorList>
            <consortium name="Lawrence Berkeley National Laboratory"/>
            <person name="Harder C.B."/>
            <person name="Miyauchi S."/>
            <person name="Viragh M."/>
            <person name="Kuo A."/>
            <person name="Thoen E."/>
            <person name="Andreopoulos B."/>
            <person name="Lu D."/>
            <person name="Skrede I."/>
            <person name="Drula E."/>
            <person name="Henrissat B."/>
            <person name="Morin E."/>
            <person name="Kohler A."/>
            <person name="Barry K."/>
            <person name="LaButti K."/>
            <person name="Morin E."/>
            <person name="Salamov A."/>
            <person name="Lipzen A."/>
            <person name="Mereny Z."/>
            <person name="Hegedus B."/>
            <person name="Baldrian P."/>
            <person name="Stursova M."/>
            <person name="Weitz H."/>
            <person name="Taylor A."/>
            <person name="Grigoriev I.V."/>
            <person name="Nagy L.G."/>
            <person name="Martin F."/>
            <person name="Kauserud H."/>
        </authorList>
    </citation>
    <scope>NUCLEOTIDE SEQUENCE</scope>
    <source>
        <strain evidence="2">CBHHK002</strain>
    </source>
</reference>
<protein>
    <submittedName>
        <fullName evidence="2">Uncharacterized protein</fullName>
    </submittedName>
</protein>
<name>A0AAD7F475_9AGAR</name>
<keyword evidence="1" id="KW-0812">Transmembrane</keyword>
<feature type="transmembrane region" description="Helical" evidence="1">
    <location>
        <begin position="73"/>
        <end position="92"/>
    </location>
</feature>
<dbReference type="AlphaFoldDB" id="A0AAD7F475"/>
<keyword evidence="3" id="KW-1185">Reference proteome</keyword>
<gene>
    <name evidence="2" type="ORF">DFH08DRAFT_831077</name>
</gene>